<feature type="region of interest" description="Disordered" evidence="1">
    <location>
        <begin position="105"/>
        <end position="130"/>
    </location>
</feature>
<feature type="compositionally biased region" description="Polar residues" evidence="1">
    <location>
        <begin position="105"/>
        <end position="120"/>
    </location>
</feature>
<evidence type="ECO:0000313" key="3">
    <source>
        <dbReference type="Proteomes" id="UP001341840"/>
    </source>
</evidence>
<evidence type="ECO:0000256" key="1">
    <source>
        <dbReference type="SAM" id="MobiDB-lite"/>
    </source>
</evidence>
<name>A0ABU6VZ82_9FABA</name>
<accession>A0ABU6VZ82</accession>
<dbReference type="EMBL" id="JASCZI010158701">
    <property type="protein sequence ID" value="MED6178920.1"/>
    <property type="molecule type" value="Genomic_DNA"/>
</dbReference>
<proteinExistence type="predicted"/>
<feature type="non-terminal residue" evidence="2">
    <location>
        <position position="130"/>
    </location>
</feature>
<keyword evidence="3" id="KW-1185">Reference proteome</keyword>
<sequence length="130" mass="14190">EAGSAPKSGSGFEMERIPNPGDFPSSVFNRVLFFCKATILSSNMSVHEPTSRFGPALRFLRQSWAESAVFGASRLHLDSTPVHLGELVQWVNKPMVHLVNRSTGLDQSMPVNSGQPSVNRRSIPVNGGQR</sequence>
<feature type="non-terminal residue" evidence="2">
    <location>
        <position position="1"/>
    </location>
</feature>
<dbReference type="Proteomes" id="UP001341840">
    <property type="component" value="Unassembled WGS sequence"/>
</dbReference>
<protein>
    <submittedName>
        <fullName evidence="2">Uncharacterized protein</fullName>
    </submittedName>
</protein>
<evidence type="ECO:0000313" key="2">
    <source>
        <dbReference type="EMBL" id="MED6178920.1"/>
    </source>
</evidence>
<comment type="caution">
    <text evidence="2">The sequence shown here is derived from an EMBL/GenBank/DDBJ whole genome shotgun (WGS) entry which is preliminary data.</text>
</comment>
<gene>
    <name evidence="2" type="ORF">PIB30_112091</name>
</gene>
<organism evidence="2 3">
    <name type="scientific">Stylosanthes scabra</name>
    <dbReference type="NCBI Taxonomy" id="79078"/>
    <lineage>
        <taxon>Eukaryota</taxon>
        <taxon>Viridiplantae</taxon>
        <taxon>Streptophyta</taxon>
        <taxon>Embryophyta</taxon>
        <taxon>Tracheophyta</taxon>
        <taxon>Spermatophyta</taxon>
        <taxon>Magnoliopsida</taxon>
        <taxon>eudicotyledons</taxon>
        <taxon>Gunneridae</taxon>
        <taxon>Pentapetalae</taxon>
        <taxon>rosids</taxon>
        <taxon>fabids</taxon>
        <taxon>Fabales</taxon>
        <taxon>Fabaceae</taxon>
        <taxon>Papilionoideae</taxon>
        <taxon>50 kb inversion clade</taxon>
        <taxon>dalbergioids sensu lato</taxon>
        <taxon>Dalbergieae</taxon>
        <taxon>Pterocarpus clade</taxon>
        <taxon>Stylosanthes</taxon>
    </lineage>
</organism>
<reference evidence="2 3" key="1">
    <citation type="journal article" date="2023" name="Plants (Basel)">
        <title>Bridging the Gap: Combining Genomics and Transcriptomics Approaches to Understand Stylosanthes scabra, an Orphan Legume from the Brazilian Caatinga.</title>
        <authorList>
            <person name="Ferreira-Neto J.R.C."/>
            <person name="da Silva M.D."/>
            <person name="Binneck E."/>
            <person name="de Melo N.F."/>
            <person name="da Silva R.H."/>
            <person name="de Melo A.L.T.M."/>
            <person name="Pandolfi V."/>
            <person name="Bustamante F.O."/>
            <person name="Brasileiro-Vidal A.C."/>
            <person name="Benko-Iseppon A.M."/>
        </authorList>
    </citation>
    <scope>NUCLEOTIDE SEQUENCE [LARGE SCALE GENOMIC DNA]</scope>
    <source>
        <tissue evidence="2">Leaves</tissue>
    </source>
</reference>